<evidence type="ECO:0000256" key="1">
    <source>
        <dbReference type="SAM" id="MobiDB-lite"/>
    </source>
</evidence>
<sequence length="312" mass="35278">MWSGKKLTEEERFARLRYTIGWILTANILAIIHAMLFSNYRYFSSIVATSLFSLAGIGLLVGHINLMHWMLSKYRWFCDVTVTVCSVMSVAPWIGVAESYAEQDELYRTTGHVNYRKAVIHSVIIVILLICTSSRFFHQWRTAAKIKLRATDPLWLSANTVDNSAIYAIFAIVTMKAAILAHYYLEAEFMSIVMLRIDFMAIGLLFLVLSDVLDNLRTTLAYFSLNQFLQNFSATCVVTISFVLISLQQMGREDLLSRSAARISSLIVLICMLLALHFEAAKEEQEARENAARAPSELTSSESSTEEDEPVL</sequence>
<feature type="transmembrane region" description="Helical" evidence="2">
    <location>
        <begin position="228"/>
        <end position="247"/>
    </location>
</feature>
<protein>
    <submittedName>
        <fullName evidence="3">Uncharacterized protein</fullName>
    </submittedName>
</protein>
<feature type="transmembrane region" description="Helical" evidence="2">
    <location>
        <begin position="197"/>
        <end position="216"/>
    </location>
</feature>
<proteinExistence type="predicted"/>
<feature type="transmembrane region" description="Helical" evidence="2">
    <location>
        <begin position="42"/>
        <end position="64"/>
    </location>
</feature>
<feature type="transmembrane region" description="Helical" evidence="2">
    <location>
        <begin position="115"/>
        <end position="137"/>
    </location>
</feature>
<evidence type="ECO:0000313" key="3">
    <source>
        <dbReference type="EnsemblMetazoa" id="PPA36118.1"/>
    </source>
</evidence>
<organism evidence="3 4">
    <name type="scientific">Pristionchus pacificus</name>
    <name type="common">Parasitic nematode worm</name>
    <dbReference type="NCBI Taxonomy" id="54126"/>
    <lineage>
        <taxon>Eukaryota</taxon>
        <taxon>Metazoa</taxon>
        <taxon>Ecdysozoa</taxon>
        <taxon>Nematoda</taxon>
        <taxon>Chromadorea</taxon>
        <taxon>Rhabditida</taxon>
        <taxon>Rhabditina</taxon>
        <taxon>Diplogasteromorpha</taxon>
        <taxon>Diplogasteroidea</taxon>
        <taxon>Neodiplogasteridae</taxon>
        <taxon>Pristionchus</taxon>
    </lineage>
</organism>
<evidence type="ECO:0000256" key="2">
    <source>
        <dbReference type="SAM" id="Phobius"/>
    </source>
</evidence>
<feature type="transmembrane region" description="Helical" evidence="2">
    <location>
        <begin position="165"/>
        <end position="185"/>
    </location>
</feature>
<feature type="transmembrane region" description="Helical" evidence="2">
    <location>
        <begin position="16"/>
        <end position="36"/>
    </location>
</feature>
<keyword evidence="4" id="KW-1185">Reference proteome</keyword>
<keyword evidence="2" id="KW-1133">Transmembrane helix</keyword>
<keyword evidence="2" id="KW-0472">Membrane</keyword>
<feature type="compositionally biased region" description="Low complexity" evidence="1">
    <location>
        <begin position="292"/>
        <end position="303"/>
    </location>
</feature>
<dbReference type="EnsemblMetazoa" id="PPA36118.1">
    <property type="protein sequence ID" value="PPA36118.1"/>
    <property type="gene ID" value="WBGene00274487"/>
</dbReference>
<gene>
    <name evidence="3" type="primary">WBGene00274487</name>
</gene>
<feature type="transmembrane region" description="Helical" evidence="2">
    <location>
        <begin position="259"/>
        <end position="278"/>
    </location>
</feature>
<accession>A0A2A6CV45</accession>
<reference evidence="3" key="2">
    <citation type="submission" date="2022-06" db="UniProtKB">
        <authorList>
            <consortium name="EnsemblMetazoa"/>
        </authorList>
    </citation>
    <scope>IDENTIFICATION</scope>
    <source>
        <strain evidence="3">PS312</strain>
    </source>
</reference>
<keyword evidence="2" id="KW-0812">Transmembrane</keyword>
<dbReference type="AlphaFoldDB" id="A0A2A6CV45"/>
<reference evidence="4" key="1">
    <citation type="journal article" date="2008" name="Nat. Genet.">
        <title>The Pristionchus pacificus genome provides a unique perspective on nematode lifestyle and parasitism.</title>
        <authorList>
            <person name="Dieterich C."/>
            <person name="Clifton S.W."/>
            <person name="Schuster L.N."/>
            <person name="Chinwalla A."/>
            <person name="Delehaunty K."/>
            <person name="Dinkelacker I."/>
            <person name="Fulton L."/>
            <person name="Fulton R."/>
            <person name="Godfrey J."/>
            <person name="Minx P."/>
            <person name="Mitreva M."/>
            <person name="Roeseler W."/>
            <person name="Tian H."/>
            <person name="Witte H."/>
            <person name="Yang S.P."/>
            <person name="Wilson R.K."/>
            <person name="Sommer R.J."/>
        </authorList>
    </citation>
    <scope>NUCLEOTIDE SEQUENCE [LARGE SCALE GENOMIC DNA]</scope>
    <source>
        <strain evidence="4">PS312</strain>
    </source>
</reference>
<dbReference type="Proteomes" id="UP000005239">
    <property type="component" value="Unassembled WGS sequence"/>
</dbReference>
<accession>A0A8R1YQR2</accession>
<evidence type="ECO:0000313" key="4">
    <source>
        <dbReference type="Proteomes" id="UP000005239"/>
    </source>
</evidence>
<feature type="region of interest" description="Disordered" evidence="1">
    <location>
        <begin position="287"/>
        <end position="312"/>
    </location>
</feature>
<name>A0A2A6CV45_PRIPA</name>